<dbReference type="OrthoDB" id="508204at2759"/>
<dbReference type="Pfam" id="PF00651">
    <property type="entry name" value="BTB"/>
    <property type="match status" value="1"/>
</dbReference>
<dbReference type="InterPro" id="IPR000210">
    <property type="entry name" value="BTB/POZ_dom"/>
</dbReference>
<dbReference type="InterPro" id="IPR006366">
    <property type="entry name" value="CobA/CysG_C"/>
</dbReference>
<dbReference type="Gene3D" id="3.30.710.10">
    <property type="entry name" value="Potassium Channel Kv1.1, Chain A"/>
    <property type="match status" value="1"/>
</dbReference>
<evidence type="ECO:0000256" key="3">
    <source>
        <dbReference type="ARBA" id="ARBA00022603"/>
    </source>
</evidence>
<evidence type="ECO:0000259" key="11">
    <source>
        <dbReference type="PROSITE" id="PS50097"/>
    </source>
</evidence>
<comment type="caution">
    <text evidence="12">The sequence shown here is derived from an EMBL/GenBank/DDBJ whole genome shotgun (WGS) entry which is preliminary data.</text>
</comment>
<dbReference type="CDD" id="cd18186">
    <property type="entry name" value="BTB_POZ_ZBTB_KLHL-like"/>
    <property type="match status" value="1"/>
</dbReference>
<keyword evidence="7" id="KW-0486">Methionine biosynthesis</keyword>
<dbReference type="Gene3D" id="3.30.950.10">
    <property type="entry name" value="Methyltransferase, Cobalt-precorrin-4 Transmethylase, Domain 2"/>
    <property type="match status" value="1"/>
</dbReference>
<protein>
    <recommendedName>
        <fullName evidence="2">uroporphyrinogen-III C-methyltransferase</fullName>
        <ecNumber evidence="2">2.1.1.107</ecNumber>
    </recommendedName>
</protein>
<gene>
    <name evidence="12" type="ORF">CHRIB12_LOCUS13454</name>
</gene>
<keyword evidence="8" id="KW-0627">Porphyrin biosynthesis</keyword>
<dbReference type="Pfam" id="PF00590">
    <property type="entry name" value="TP_methylase"/>
    <property type="match status" value="1"/>
</dbReference>
<keyword evidence="5" id="KW-0808">Transferase</keyword>
<dbReference type="InterPro" id="IPR000878">
    <property type="entry name" value="4pyrrol_Mease"/>
</dbReference>
<dbReference type="PROSITE" id="PS50097">
    <property type="entry name" value="BTB"/>
    <property type="match status" value="1"/>
</dbReference>
<name>A0A916EAI1_9GLOM</name>
<feature type="domain" description="BTB" evidence="11">
    <location>
        <begin position="24"/>
        <end position="98"/>
    </location>
</feature>
<proteinExistence type="inferred from homology"/>
<keyword evidence="4" id="KW-0028">Amino-acid biosynthesis</keyword>
<dbReference type="EMBL" id="CAGKOT010000030">
    <property type="protein sequence ID" value="CAB5372200.1"/>
    <property type="molecule type" value="Genomic_DNA"/>
</dbReference>
<evidence type="ECO:0000256" key="6">
    <source>
        <dbReference type="ARBA" id="ARBA00022691"/>
    </source>
</evidence>
<dbReference type="InterPro" id="IPR050161">
    <property type="entry name" value="Siro_Cobalamin_biosynth"/>
</dbReference>
<dbReference type="FunFam" id="3.40.1010.10:FF:000006">
    <property type="entry name" value="Siroheme synthase, putative"/>
    <property type="match status" value="1"/>
</dbReference>
<evidence type="ECO:0000256" key="8">
    <source>
        <dbReference type="ARBA" id="ARBA00023244"/>
    </source>
</evidence>
<accession>A0A916EAI1</accession>
<dbReference type="FunFam" id="3.30.950.10:FF:000005">
    <property type="entry name" value="Uroporphyrin-III c-methyltransferase, putative"/>
    <property type="match status" value="1"/>
</dbReference>
<evidence type="ECO:0000256" key="2">
    <source>
        <dbReference type="ARBA" id="ARBA00012162"/>
    </source>
</evidence>
<evidence type="ECO:0000256" key="5">
    <source>
        <dbReference type="ARBA" id="ARBA00022679"/>
    </source>
</evidence>
<dbReference type="GO" id="GO:0004851">
    <property type="term" value="F:uroporphyrin-III C-methyltransferase activity"/>
    <property type="evidence" value="ECO:0007669"/>
    <property type="project" value="UniProtKB-EC"/>
</dbReference>
<evidence type="ECO:0000256" key="1">
    <source>
        <dbReference type="ARBA" id="ARBA00005879"/>
    </source>
</evidence>
<dbReference type="SMR" id="A0A916EAI1"/>
<dbReference type="InterPro" id="IPR035996">
    <property type="entry name" value="4pyrrol_Methylase_sf"/>
</dbReference>
<dbReference type="EC" id="2.1.1.107" evidence="2"/>
<dbReference type="GO" id="GO:0009086">
    <property type="term" value="P:methionine biosynthetic process"/>
    <property type="evidence" value="ECO:0007669"/>
    <property type="project" value="UniProtKB-KW"/>
</dbReference>
<evidence type="ECO:0000313" key="12">
    <source>
        <dbReference type="EMBL" id="CAB5372200.1"/>
    </source>
</evidence>
<dbReference type="PANTHER" id="PTHR45790:SF6">
    <property type="entry name" value="UROPORPHYRINOGEN-III C-METHYLTRANSFERASE"/>
    <property type="match status" value="1"/>
</dbReference>
<dbReference type="VEuPathDB" id="FungiDB:RhiirFUN_012569"/>
<dbReference type="SMART" id="SM00225">
    <property type="entry name" value="BTB"/>
    <property type="match status" value="1"/>
</dbReference>
<dbReference type="AlphaFoldDB" id="A0A916EAI1"/>
<dbReference type="GO" id="GO:0019354">
    <property type="term" value="P:siroheme biosynthetic process"/>
    <property type="evidence" value="ECO:0007669"/>
    <property type="project" value="InterPro"/>
</dbReference>
<dbReference type="PANTHER" id="PTHR45790">
    <property type="entry name" value="SIROHEME SYNTHASE-RELATED"/>
    <property type="match status" value="1"/>
</dbReference>
<evidence type="ECO:0000256" key="4">
    <source>
        <dbReference type="ARBA" id="ARBA00022605"/>
    </source>
</evidence>
<dbReference type="NCBIfam" id="NF004790">
    <property type="entry name" value="PRK06136.1"/>
    <property type="match status" value="1"/>
</dbReference>
<comment type="function">
    <text evidence="10">Siroheme synthase involved in methionine biosynthesis.</text>
</comment>
<dbReference type="InterPro" id="IPR014777">
    <property type="entry name" value="4pyrrole_Mease_sub1"/>
</dbReference>
<evidence type="ECO:0000256" key="9">
    <source>
        <dbReference type="ARBA" id="ARBA00052360"/>
    </source>
</evidence>
<dbReference type="InterPro" id="IPR014776">
    <property type="entry name" value="4pyrrole_Mease_sub2"/>
</dbReference>
<keyword evidence="6" id="KW-0949">S-adenosyl-L-methionine</keyword>
<dbReference type="CDD" id="cd11642">
    <property type="entry name" value="SUMT"/>
    <property type="match status" value="1"/>
</dbReference>
<keyword evidence="3" id="KW-0489">Methyltransferase</keyword>
<dbReference type="Gene3D" id="3.40.1010.10">
    <property type="entry name" value="Cobalt-precorrin-4 Transmethylase, Domain 1"/>
    <property type="match status" value="1"/>
</dbReference>
<dbReference type="Proteomes" id="UP000684084">
    <property type="component" value="Unassembled WGS sequence"/>
</dbReference>
<comment type="similarity">
    <text evidence="1">Belongs to the precorrin methyltransferase family.</text>
</comment>
<organism evidence="12 13">
    <name type="scientific">Rhizophagus irregularis</name>
    <dbReference type="NCBI Taxonomy" id="588596"/>
    <lineage>
        <taxon>Eukaryota</taxon>
        <taxon>Fungi</taxon>
        <taxon>Fungi incertae sedis</taxon>
        <taxon>Mucoromycota</taxon>
        <taxon>Glomeromycotina</taxon>
        <taxon>Glomeromycetes</taxon>
        <taxon>Glomerales</taxon>
        <taxon>Glomeraceae</taxon>
        <taxon>Rhizophagus</taxon>
    </lineage>
</organism>
<evidence type="ECO:0000256" key="10">
    <source>
        <dbReference type="ARBA" id="ARBA00055636"/>
    </source>
</evidence>
<dbReference type="NCBIfam" id="TIGR01469">
    <property type="entry name" value="cobA_cysG_Cterm"/>
    <property type="match status" value="1"/>
</dbReference>
<evidence type="ECO:0000313" key="13">
    <source>
        <dbReference type="Proteomes" id="UP000684084"/>
    </source>
</evidence>
<dbReference type="InterPro" id="IPR011333">
    <property type="entry name" value="SKP1/BTB/POZ_sf"/>
</dbReference>
<comment type="catalytic activity">
    <reaction evidence="9">
        <text>uroporphyrinogen III + 2 S-adenosyl-L-methionine = precorrin-2 + 2 S-adenosyl-L-homocysteine + H(+)</text>
        <dbReference type="Rhea" id="RHEA:32459"/>
        <dbReference type="ChEBI" id="CHEBI:15378"/>
        <dbReference type="ChEBI" id="CHEBI:57308"/>
        <dbReference type="ChEBI" id="CHEBI:57856"/>
        <dbReference type="ChEBI" id="CHEBI:58827"/>
        <dbReference type="ChEBI" id="CHEBI:59789"/>
        <dbReference type="EC" id="2.1.1.107"/>
    </reaction>
</comment>
<dbReference type="GO" id="GO:0032259">
    <property type="term" value="P:methylation"/>
    <property type="evidence" value="ECO:0007669"/>
    <property type="project" value="UniProtKB-KW"/>
</dbReference>
<sequence length="401" mass="44698">MSNNKLLSNFSLRIGKLLDDDDEFNTTIFVGGNKSSSIIKTFKAHSILLKINSSYFENVLKNDNNNEYTKKIYLENISPPVFEVILKFMYTGKISMENRTRDDIIELLEAAEELKLDELSEFLQDHLMQKKDCVINDNNDNNDNTQNLCHVTNKLSHSNKRGNIRLVGAGPGDPKLLTLSAYQAIQEADLILSDKLVSEEVLELIPKHTEVFIAAKKFCANVEAAQAELNRVGLDALNLGKYVVRLKQGDPFLFGRGGEEFLFYQSHGYIPQVIPGVSSCMSAPLLANIPVTHRGVASQFLVCTGTGKKNTIPEIPAYNPIRTTVFLMACHRIRDITKDLMEKGNYPSDCPCVVIEKASFMDQREIRGTVSTIADIIDREGHTPPGTFVVGHACTVLSKQL</sequence>
<reference evidence="12" key="1">
    <citation type="submission" date="2020-05" db="EMBL/GenBank/DDBJ databases">
        <authorList>
            <person name="Rincon C."/>
            <person name="Sanders R I."/>
            <person name="Robbins C."/>
            <person name="Chaturvedi A."/>
        </authorList>
    </citation>
    <scope>NUCLEOTIDE SEQUENCE</scope>
    <source>
        <strain evidence="12">CHB12</strain>
    </source>
</reference>
<dbReference type="SUPFAM" id="SSF54695">
    <property type="entry name" value="POZ domain"/>
    <property type="match status" value="1"/>
</dbReference>
<dbReference type="SUPFAM" id="SSF53790">
    <property type="entry name" value="Tetrapyrrole methylase"/>
    <property type="match status" value="1"/>
</dbReference>
<evidence type="ECO:0000256" key="7">
    <source>
        <dbReference type="ARBA" id="ARBA00023167"/>
    </source>
</evidence>